<dbReference type="Gene3D" id="3.40.50.300">
    <property type="entry name" value="P-loop containing nucleotide triphosphate hydrolases"/>
    <property type="match status" value="1"/>
</dbReference>
<reference evidence="1 2" key="1">
    <citation type="journal article" date="2015" name="Genome Announc.">
        <title>Virulence Factor Genes Detected in the Complete Genome Sequence of Corynebacterium uterequi DSM 45634, Isolated from the Uterus of a Maiden Mare.</title>
        <authorList>
            <person name="Ruckert C."/>
            <person name="Kriete M."/>
            <person name="Jaenicke S."/>
            <person name="Winkler A."/>
            <person name="Tauch A."/>
        </authorList>
    </citation>
    <scope>NUCLEOTIDE SEQUENCE [LARGE SCALE GENOMIC DNA]</scope>
    <source>
        <strain evidence="1 2">DSM 45634</strain>
    </source>
</reference>
<protein>
    <submittedName>
        <fullName evidence="1">AAA domain</fullName>
    </submittedName>
</protein>
<dbReference type="SUPFAM" id="SSF52540">
    <property type="entry name" value="P-loop containing nucleoside triphosphate hydrolases"/>
    <property type="match status" value="1"/>
</dbReference>
<dbReference type="EMBL" id="CP011546">
    <property type="protein sequence ID" value="AKK11741.1"/>
    <property type="molecule type" value="Genomic_DNA"/>
</dbReference>
<evidence type="ECO:0000313" key="1">
    <source>
        <dbReference type="EMBL" id="AKK11741.1"/>
    </source>
</evidence>
<dbReference type="InterPro" id="IPR027417">
    <property type="entry name" value="P-loop_NTPase"/>
</dbReference>
<reference evidence="2" key="2">
    <citation type="submission" date="2015-05" db="EMBL/GenBank/DDBJ databases">
        <title>Complete genome sequence of Corynebacterium uterequi DSM 45634, isolated from the uterus of a maiden mare.</title>
        <authorList>
            <person name="Ruckert C."/>
            <person name="Albersmeier A."/>
            <person name="Winkler A."/>
            <person name="Tauch A."/>
        </authorList>
    </citation>
    <scope>NUCLEOTIDE SEQUENCE [LARGE SCALE GENOMIC DNA]</scope>
    <source>
        <strain evidence="2">DSM 45634</strain>
    </source>
</reference>
<gene>
    <name evidence="1" type="ORF">CUTER_08805</name>
</gene>
<dbReference type="KEGG" id="cut:CUTER_08805"/>
<name>A0A0G3HEH6_9CORY</name>
<dbReference type="Pfam" id="PF13481">
    <property type="entry name" value="AAA_25"/>
    <property type="match status" value="1"/>
</dbReference>
<proteinExistence type="predicted"/>
<evidence type="ECO:0000313" key="2">
    <source>
        <dbReference type="Proteomes" id="UP000035548"/>
    </source>
</evidence>
<dbReference type="Proteomes" id="UP000035548">
    <property type="component" value="Chromosome"/>
</dbReference>
<organism evidence="1 2">
    <name type="scientific">Corynebacterium uterequi</name>
    <dbReference type="NCBI Taxonomy" id="1072256"/>
    <lineage>
        <taxon>Bacteria</taxon>
        <taxon>Bacillati</taxon>
        <taxon>Actinomycetota</taxon>
        <taxon>Actinomycetes</taxon>
        <taxon>Mycobacteriales</taxon>
        <taxon>Corynebacteriaceae</taxon>
        <taxon>Corynebacterium</taxon>
    </lineage>
</organism>
<sequence length="317" mass="34281">MYVDDDLDYLLSLPVGSIKQHREQRGGFEQWLYPGLVCDSFTMIQGKAKQGKSLLAANLVASFSTGRSFLGVECSRPDSSRDVLIVGTEANLVAEYGERVTELGGDVDRVQIVPMLPGQELHYVWELKAVYGHLGLVVVDNTSGYVTDEGQNSDTSATVIKRLFQPLVMAGVPVVLIHHFNKSGRSMGSEQYRGMGRFFLDCKRTRDGIRVTRDGGNFASLDPLELSLAGFELSTGGVSASPARRVDDPALGAMARLAVMAPGGNKSAVARYVADRLKAEGVVGTKGAPYSEGAVRQKLRRMEQSENSTLTCGVTLE</sequence>
<keyword evidence="2" id="KW-1185">Reference proteome</keyword>
<dbReference type="STRING" id="1072256.CUTER_08805"/>
<dbReference type="AlphaFoldDB" id="A0A0G3HEH6"/>
<dbReference type="PATRIC" id="fig|1072256.5.peg.1741"/>
<accession>A0A0G3HEH6</accession>